<dbReference type="GO" id="GO:0000105">
    <property type="term" value="P:L-histidine biosynthetic process"/>
    <property type="evidence" value="ECO:0007669"/>
    <property type="project" value="UniProtKB-KW"/>
</dbReference>
<dbReference type="Proteomes" id="UP000190188">
    <property type="component" value="Unassembled WGS sequence"/>
</dbReference>
<dbReference type="OrthoDB" id="9803580at2"/>
<dbReference type="InterPro" id="IPR036291">
    <property type="entry name" value="NAD(P)-bd_dom_sf"/>
</dbReference>
<dbReference type="InterPro" id="IPR020630">
    <property type="entry name" value="THF_DH/CycHdrlase_cat_dom"/>
</dbReference>
<comment type="pathway">
    <text evidence="1 12">One-carbon metabolism; tetrahydrofolate interconversion.</text>
</comment>
<keyword evidence="6 12" id="KW-0378">Hydrolase</keyword>
<dbReference type="GO" id="GO:0004488">
    <property type="term" value="F:methylenetetrahydrofolate dehydrogenase (NADP+) activity"/>
    <property type="evidence" value="ECO:0007669"/>
    <property type="project" value="UniProtKB-UniRule"/>
</dbReference>
<evidence type="ECO:0000256" key="8">
    <source>
        <dbReference type="ARBA" id="ARBA00023002"/>
    </source>
</evidence>
<proteinExistence type="inferred from homology"/>
<dbReference type="GO" id="GO:0035999">
    <property type="term" value="P:tetrahydrofolate interconversion"/>
    <property type="evidence" value="ECO:0007669"/>
    <property type="project" value="UniProtKB-UniRule"/>
</dbReference>
<dbReference type="UniPathway" id="UPA00193"/>
<feature type="binding site" evidence="12">
    <location>
        <position position="230"/>
    </location>
    <ligand>
        <name>NADP(+)</name>
        <dbReference type="ChEBI" id="CHEBI:58349"/>
    </ligand>
</feature>
<dbReference type="HAMAP" id="MF_01576">
    <property type="entry name" value="THF_DHG_CYH"/>
    <property type="match status" value="1"/>
</dbReference>
<keyword evidence="3 12" id="KW-0554">One-carbon metabolism</keyword>
<evidence type="ECO:0000256" key="9">
    <source>
        <dbReference type="ARBA" id="ARBA00023102"/>
    </source>
</evidence>
<dbReference type="GO" id="GO:0006164">
    <property type="term" value="P:purine nucleotide biosynthetic process"/>
    <property type="evidence" value="ECO:0007669"/>
    <property type="project" value="UniProtKB-KW"/>
</dbReference>
<keyword evidence="5 12" id="KW-0658">Purine biosynthesis</keyword>
<comment type="subunit">
    <text evidence="2 12">Homodimer.</text>
</comment>
<comment type="function">
    <text evidence="12">Catalyzes the oxidation of 5,10-methylenetetrahydrofolate to 5,10-methenyltetrahydrofolate and then the hydrolysis of 5,10-methenyltetrahydrofolate to 10-formyltetrahydrofolate.</text>
</comment>
<evidence type="ECO:0000259" key="14">
    <source>
        <dbReference type="Pfam" id="PF02882"/>
    </source>
</evidence>
<dbReference type="PANTHER" id="PTHR48099">
    <property type="entry name" value="C-1-TETRAHYDROFOLATE SYNTHASE, CYTOPLASMIC-RELATED"/>
    <property type="match status" value="1"/>
</dbReference>
<dbReference type="GO" id="GO:0009086">
    <property type="term" value="P:methionine biosynthetic process"/>
    <property type="evidence" value="ECO:0007669"/>
    <property type="project" value="UniProtKB-KW"/>
</dbReference>
<evidence type="ECO:0000256" key="4">
    <source>
        <dbReference type="ARBA" id="ARBA00022605"/>
    </source>
</evidence>
<dbReference type="PRINTS" id="PR00085">
    <property type="entry name" value="THFDHDRGNASE"/>
</dbReference>
<dbReference type="AlphaFoldDB" id="A0A1T2XB78"/>
<evidence type="ECO:0000313" key="16">
    <source>
        <dbReference type="Proteomes" id="UP000190188"/>
    </source>
</evidence>
<protein>
    <recommendedName>
        <fullName evidence="12">Bifunctional protein FolD</fullName>
    </recommendedName>
    <domain>
        <recommendedName>
            <fullName evidence="12">Methylenetetrahydrofolate dehydrogenase</fullName>
            <ecNumber evidence="12">1.5.1.5</ecNumber>
        </recommendedName>
    </domain>
    <domain>
        <recommendedName>
            <fullName evidence="12">Methenyltetrahydrofolate cyclohydrolase</fullName>
            <ecNumber evidence="12">3.5.4.9</ecNumber>
        </recommendedName>
    </domain>
</protein>
<dbReference type="EC" id="3.5.4.9" evidence="12"/>
<evidence type="ECO:0000256" key="6">
    <source>
        <dbReference type="ARBA" id="ARBA00022801"/>
    </source>
</evidence>
<name>A0A1T2XB78_9BACL</name>
<gene>
    <name evidence="12" type="primary">folD</name>
    <name evidence="15" type="ORF">BVG16_17065</name>
</gene>
<dbReference type="Gene3D" id="3.40.50.10860">
    <property type="entry name" value="Leucine Dehydrogenase, chain A, domain 1"/>
    <property type="match status" value="1"/>
</dbReference>
<evidence type="ECO:0000313" key="15">
    <source>
        <dbReference type="EMBL" id="OPA76863.1"/>
    </source>
</evidence>
<dbReference type="InterPro" id="IPR046346">
    <property type="entry name" value="Aminoacid_DH-like_N_sf"/>
</dbReference>
<comment type="caution">
    <text evidence="12">Lacks conserved residue(s) required for the propagation of feature annotation.</text>
</comment>
<comment type="caution">
    <text evidence="15">The sequence shown here is derived from an EMBL/GenBank/DDBJ whole genome shotgun (WGS) entry which is preliminary data.</text>
</comment>
<evidence type="ECO:0000256" key="3">
    <source>
        <dbReference type="ARBA" id="ARBA00022563"/>
    </source>
</evidence>
<dbReference type="GO" id="GO:0004477">
    <property type="term" value="F:methenyltetrahydrofolate cyclohydrolase activity"/>
    <property type="evidence" value="ECO:0007669"/>
    <property type="project" value="UniProtKB-UniRule"/>
</dbReference>
<evidence type="ECO:0000256" key="1">
    <source>
        <dbReference type="ARBA" id="ARBA00004777"/>
    </source>
</evidence>
<keyword evidence="16" id="KW-1185">Reference proteome</keyword>
<evidence type="ECO:0000256" key="5">
    <source>
        <dbReference type="ARBA" id="ARBA00022755"/>
    </source>
</evidence>
<dbReference type="InterPro" id="IPR020631">
    <property type="entry name" value="THF_DH/CycHdrlase_NAD-bd_dom"/>
</dbReference>
<dbReference type="EMBL" id="MSZX01000006">
    <property type="protein sequence ID" value="OPA76863.1"/>
    <property type="molecule type" value="Genomic_DNA"/>
</dbReference>
<evidence type="ECO:0000256" key="10">
    <source>
        <dbReference type="ARBA" id="ARBA00023167"/>
    </source>
</evidence>
<dbReference type="STRING" id="1324314.BVG16_17065"/>
<keyword evidence="10 12" id="KW-0486">Methionine biosynthesis</keyword>
<comment type="catalytic activity">
    <reaction evidence="12">
        <text>(6R)-5,10-methenyltetrahydrofolate + H2O = (6R)-10-formyltetrahydrofolate + H(+)</text>
        <dbReference type="Rhea" id="RHEA:23700"/>
        <dbReference type="ChEBI" id="CHEBI:15377"/>
        <dbReference type="ChEBI" id="CHEBI:15378"/>
        <dbReference type="ChEBI" id="CHEBI:57455"/>
        <dbReference type="ChEBI" id="CHEBI:195366"/>
        <dbReference type="EC" id="3.5.4.9"/>
    </reaction>
</comment>
<dbReference type="SUPFAM" id="SSF53223">
    <property type="entry name" value="Aminoacid dehydrogenase-like, N-terminal domain"/>
    <property type="match status" value="1"/>
</dbReference>
<feature type="domain" description="Tetrahydrofolate dehydrogenase/cyclohydrolase NAD(P)-binding" evidence="14">
    <location>
        <begin position="138"/>
        <end position="278"/>
    </location>
</feature>
<evidence type="ECO:0000256" key="11">
    <source>
        <dbReference type="ARBA" id="ARBA00023268"/>
    </source>
</evidence>
<reference evidence="15 16" key="1">
    <citation type="submission" date="2017-01" db="EMBL/GenBank/DDBJ databases">
        <title>Genome analysis of Paenibacillus selenitrireducens ES3-24.</title>
        <authorList>
            <person name="Xu D."/>
            <person name="Yao R."/>
            <person name="Zheng S."/>
        </authorList>
    </citation>
    <scope>NUCLEOTIDE SEQUENCE [LARGE SCALE GENOMIC DNA]</scope>
    <source>
        <strain evidence="15 16">ES3-24</strain>
    </source>
</reference>
<dbReference type="RefSeq" id="WP_078499901.1">
    <property type="nucleotide sequence ID" value="NZ_MSZX01000006.1"/>
</dbReference>
<dbReference type="PANTHER" id="PTHR48099:SF5">
    <property type="entry name" value="C-1-TETRAHYDROFOLATE SYNTHASE, CYTOPLASMIC"/>
    <property type="match status" value="1"/>
</dbReference>
<comment type="similarity">
    <text evidence="12">Belongs to the tetrahydrofolate dehydrogenase/cyclohydrolase family.</text>
</comment>
<evidence type="ECO:0000259" key="13">
    <source>
        <dbReference type="Pfam" id="PF00763"/>
    </source>
</evidence>
<evidence type="ECO:0000256" key="7">
    <source>
        <dbReference type="ARBA" id="ARBA00022857"/>
    </source>
</evidence>
<dbReference type="CDD" id="cd01080">
    <property type="entry name" value="NAD_bind_m-THF_DH_Cyclohyd"/>
    <property type="match status" value="1"/>
</dbReference>
<dbReference type="Gene3D" id="3.40.50.720">
    <property type="entry name" value="NAD(P)-binding Rossmann-like Domain"/>
    <property type="match status" value="1"/>
</dbReference>
<feature type="binding site" evidence="12">
    <location>
        <begin position="164"/>
        <end position="166"/>
    </location>
    <ligand>
        <name>NADP(+)</name>
        <dbReference type="ChEBI" id="CHEBI:58349"/>
    </ligand>
</feature>
<evidence type="ECO:0000256" key="2">
    <source>
        <dbReference type="ARBA" id="ARBA00011738"/>
    </source>
</evidence>
<keyword evidence="7 12" id="KW-0521">NADP</keyword>
<accession>A0A1T2XB78</accession>
<keyword evidence="9 12" id="KW-0368">Histidine biosynthesis</keyword>
<dbReference type="SUPFAM" id="SSF51735">
    <property type="entry name" value="NAD(P)-binding Rossmann-fold domains"/>
    <property type="match status" value="1"/>
</dbReference>
<keyword evidence="8 12" id="KW-0560">Oxidoreductase</keyword>
<dbReference type="InterPro" id="IPR000672">
    <property type="entry name" value="THF_DH/CycHdrlase"/>
</dbReference>
<sequence>MTLMMKAKQVADEVYAAIRLRVEELRRLGVVPRIATILVEGDPASAFYAQAKQKVAEKLDISFELHTFAKDVSQQEILRLIAQLNKDPQVHGIMLELPLPKHLSAATIESSISPRKDVDGVTPQNKLATMTGEVGLYPATPQACIQLLKYYGYGLEGKNVTLVGRGQTVGLPLFHLLQRENATVTVCHSRTPDLAAHLRHAEIAFVAVGRPQMIVKEMVHPDLVVIDAGINETDNGKIVGDVAVDVSEAVAAISPVPGGVGTLTTAVLYQNLLKALEIQSQGQEVR</sequence>
<dbReference type="Pfam" id="PF00763">
    <property type="entry name" value="THF_DHG_CYH"/>
    <property type="match status" value="1"/>
</dbReference>
<keyword evidence="4 12" id="KW-0028">Amino-acid biosynthesis</keyword>
<feature type="domain" description="Tetrahydrofolate dehydrogenase/cyclohydrolase catalytic" evidence="13">
    <location>
        <begin position="5"/>
        <end position="119"/>
    </location>
</feature>
<comment type="catalytic activity">
    <reaction evidence="12">
        <text>(6R)-5,10-methylene-5,6,7,8-tetrahydrofolate + NADP(+) = (6R)-5,10-methenyltetrahydrofolate + NADPH</text>
        <dbReference type="Rhea" id="RHEA:22812"/>
        <dbReference type="ChEBI" id="CHEBI:15636"/>
        <dbReference type="ChEBI" id="CHEBI:57455"/>
        <dbReference type="ChEBI" id="CHEBI:57783"/>
        <dbReference type="ChEBI" id="CHEBI:58349"/>
        <dbReference type="EC" id="1.5.1.5"/>
    </reaction>
</comment>
<dbReference type="FunFam" id="3.40.50.10860:FF:000005">
    <property type="entry name" value="C-1-tetrahydrofolate synthase, cytoplasmic, putative"/>
    <property type="match status" value="1"/>
</dbReference>
<dbReference type="EC" id="1.5.1.5" evidence="12"/>
<dbReference type="GO" id="GO:0005829">
    <property type="term" value="C:cytosol"/>
    <property type="evidence" value="ECO:0007669"/>
    <property type="project" value="TreeGrafter"/>
</dbReference>
<keyword evidence="11 12" id="KW-0511">Multifunctional enzyme</keyword>
<organism evidence="15 16">
    <name type="scientific">Paenibacillus selenitireducens</name>
    <dbReference type="NCBI Taxonomy" id="1324314"/>
    <lineage>
        <taxon>Bacteria</taxon>
        <taxon>Bacillati</taxon>
        <taxon>Bacillota</taxon>
        <taxon>Bacilli</taxon>
        <taxon>Bacillales</taxon>
        <taxon>Paenibacillaceae</taxon>
        <taxon>Paenibacillus</taxon>
    </lineage>
</organism>
<dbReference type="Pfam" id="PF02882">
    <property type="entry name" value="THF_DHG_CYH_C"/>
    <property type="match status" value="1"/>
</dbReference>
<evidence type="ECO:0000256" key="12">
    <source>
        <dbReference type="HAMAP-Rule" id="MF_01576"/>
    </source>
</evidence>